<accession>A0A7X3S9K1</accession>
<feature type="chain" id="PRO_5031386083" evidence="1">
    <location>
        <begin position="20"/>
        <end position="158"/>
    </location>
</feature>
<dbReference type="Pfam" id="PF06186">
    <property type="entry name" value="DUF992"/>
    <property type="match status" value="1"/>
</dbReference>
<proteinExistence type="predicted"/>
<dbReference type="EMBL" id="WUMV01000009">
    <property type="protein sequence ID" value="MXN66932.1"/>
    <property type="molecule type" value="Genomic_DNA"/>
</dbReference>
<keyword evidence="3" id="KW-1185">Reference proteome</keyword>
<dbReference type="RefSeq" id="WP_160777184.1">
    <property type="nucleotide sequence ID" value="NZ_WUMV01000009.1"/>
</dbReference>
<organism evidence="2 3">
    <name type="scientific">Stappia sediminis</name>
    <dbReference type="NCBI Taxonomy" id="2692190"/>
    <lineage>
        <taxon>Bacteria</taxon>
        <taxon>Pseudomonadati</taxon>
        <taxon>Pseudomonadota</taxon>
        <taxon>Alphaproteobacteria</taxon>
        <taxon>Hyphomicrobiales</taxon>
        <taxon>Stappiaceae</taxon>
        <taxon>Stappia</taxon>
    </lineage>
</organism>
<name>A0A7X3S9K1_9HYPH</name>
<dbReference type="Proteomes" id="UP000433101">
    <property type="component" value="Unassembled WGS sequence"/>
</dbReference>
<keyword evidence="1" id="KW-0732">Signal</keyword>
<dbReference type="AlphaFoldDB" id="A0A7X3S9K1"/>
<feature type="signal peptide" evidence="1">
    <location>
        <begin position="1"/>
        <end position="19"/>
    </location>
</feature>
<sequence>MRSLILAAFAALMFSPALAQEKTREAQVGILRCSVEGGGGFIIGSRKDLTCIFERSDGRPNETYTGNISKFGIDIGKTKASKLTWGVFAPSKAVETTGRLAGTYGGVSGEATVGVGLGANVLIGGFGESVALQPLSVQSQKGINIAAGIASLTLTAVN</sequence>
<evidence type="ECO:0000313" key="3">
    <source>
        <dbReference type="Proteomes" id="UP000433101"/>
    </source>
</evidence>
<evidence type="ECO:0000313" key="2">
    <source>
        <dbReference type="EMBL" id="MXN66932.1"/>
    </source>
</evidence>
<dbReference type="InterPro" id="IPR009333">
    <property type="entry name" value="DUF992"/>
</dbReference>
<protein>
    <submittedName>
        <fullName evidence="2">DUF992 domain-containing protein</fullName>
    </submittedName>
</protein>
<evidence type="ECO:0000256" key="1">
    <source>
        <dbReference type="SAM" id="SignalP"/>
    </source>
</evidence>
<gene>
    <name evidence="2" type="ORF">GR183_18620</name>
</gene>
<comment type="caution">
    <text evidence="2">The sequence shown here is derived from an EMBL/GenBank/DDBJ whole genome shotgun (WGS) entry which is preliminary data.</text>
</comment>
<reference evidence="2 3" key="1">
    <citation type="submission" date="2019-12" db="EMBL/GenBank/DDBJ databases">
        <authorList>
            <person name="Li M."/>
        </authorList>
    </citation>
    <scope>NUCLEOTIDE SEQUENCE [LARGE SCALE GENOMIC DNA]</scope>
    <source>
        <strain evidence="2 3">GBMRC 2046</strain>
    </source>
</reference>